<evidence type="ECO:0000256" key="3">
    <source>
        <dbReference type="ARBA" id="ARBA00023163"/>
    </source>
</evidence>
<dbReference type="GO" id="GO:0000976">
    <property type="term" value="F:transcription cis-regulatory region binding"/>
    <property type="evidence" value="ECO:0007669"/>
    <property type="project" value="TreeGrafter"/>
</dbReference>
<dbReference type="OrthoDB" id="5722175at2"/>
<dbReference type="SUPFAM" id="SSF46689">
    <property type="entry name" value="Homeodomain-like"/>
    <property type="match status" value="1"/>
</dbReference>
<protein>
    <submittedName>
        <fullName evidence="5">AraC family transcriptional regulator</fullName>
    </submittedName>
</protein>
<reference evidence="5 6" key="1">
    <citation type="submission" date="2018-07" db="EMBL/GenBank/DDBJ databases">
        <title>Halomonas montanilacus sp. nov., isolated from Lake Pengyan on Tibetan Plateau.</title>
        <authorList>
            <person name="Lu H."/>
            <person name="Xing P."/>
            <person name="Wu Q."/>
        </authorList>
    </citation>
    <scope>NUCLEOTIDE SEQUENCE [LARGE SCALE GENOMIC DNA]</scope>
    <source>
        <strain evidence="5 6">PYC7W</strain>
    </source>
</reference>
<dbReference type="PROSITE" id="PS01124">
    <property type="entry name" value="HTH_ARAC_FAMILY_2"/>
    <property type="match status" value="1"/>
</dbReference>
<dbReference type="InterPro" id="IPR020449">
    <property type="entry name" value="Tscrpt_reg_AraC-type_HTH"/>
</dbReference>
<evidence type="ECO:0000256" key="2">
    <source>
        <dbReference type="ARBA" id="ARBA00023125"/>
    </source>
</evidence>
<evidence type="ECO:0000259" key="4">
    <source>
        <dbReference type="PROSITE" id="PS01124"/>
    </source>
</evidence>
<name>A0A368U164_9GAMM</name>
<dbReference type="PANTHER" id="PTHR47894">
    <property type="entry name" value="HTH-TYPE TRANSCRIPTIONAL REGULATOR GADX"/>
    <property type="match status" value="1"/>
</dbReference>
<dbReference type="InterPro" id="IPR032687">
    <property type="entry name" value="AraC-type_N"/>
</dbReference>
<evidence type="ECO:0000256" key="1">
    <source>
        <dbReference type="ARBA" id="ARBA00023015"/>
    </source>
</evidence>
<dbReference type="GO" id="GO:0003700">
    <property type="term" value="F:DNA-binding transcription factor activity"/>
    <property type="evidence" value="ECO:0007669"/>
    <property type="project" value="InterPro"/>
</dbReference>
<keyword evidence="2" id="KW-0238">DNA-binding</keyword>
<dbReference type="Proteomes" id="UP000252405">
    <property type="component" value="Unassembled WGS sequence"/>
</dbReference>
<dbReference type="EMBL" id="QPII01000003">
    <property type="protein sequence ID" value="RCV90551.1"/>
    <property type="molecule type" value="Genomic_DNA"/>
</dbReference>
<keyword evidence="6" id="KW-1185">Reference proteome</keyword>
<dbReference type="Gene3D" id="1.10.10.60">
    <property type="entry name" value="Homeodomain-like"/>
    <property type="match status" value="1"/>
</dbReference>
<dbReference type="InterPro" id="IPR009057">
    <property type="entry name" value="Homeodomain-like_sf"/>
</dbReference>
<dbReference type="AlphaFoldDB" id="A0A368U164"/>
<dbReference type="InterPro" id="IPR018060">
    <property type="entry name" value="HTH_AraC"/>
</dbReference>
<keyword evidence="3" id="KW-0804">Transcription</keyword>
<sequence length="345" mass="38556">MAIMDKVSDQRGHALKENHSKFAIQIIGAYHKWQRRGISEPEATNPPIEAALLEKEAHEIWELALNLSDDEHLGLNAGKALVQHLNGHFLTTLTANSKTVGEALEHFCQYHELYSDVYHPKLVRRPNTAAITVTDPAIGADEAVRRHMCECMFSAIVTILDVLCKQPVSPSAVHFSWPSPFYTAAHESVLKAPVHFDSSITALEFANATLDTPIPYADELLLSTLLQYADTQLDALQEPDSWKKKIRSIVSHPGLSLNMDINTVARNFGISSRTLQQRLKSEGVRFQEIVREVKKEMAKGYLTSTTIPISEIALLLGYSEQSAFNHAFKTWTGLTPRQYRKSSSP</sequence>
<keyword evidence="1" id="KW-0805">Transcription regulation</keyword>
<gene>
    <name evidence="5" type="ORF">DU505_06365</name>
</gene>
<comment type="caution">
    <text evidence="5">The sequence shown here is derived from an EMBL/GenBank/DDBJ whole genome shotgun (WGS) entry which is preliminary data.</text>
</comment>
<proteinExistence type="predicted"/>
<organism evidence="5 6">
    <name type="scientific">Billgrantia montanilacus</name>
    <dbReference type="NCBI Taxonomy" id="2282305"/>
    <lineage>
        <taxon>Bacteria</taxon>
        <taxon>Pseudomonadati</taxon>
        <taxon>Pseudomonadota</taxon>
        <taxon>Gammaproteobacteria</taxon>
        <taxon>Oceanospirillales</taxon>
        <taxon>Halomonadaceae</taxon>
        <taxon>Billgrantia</taxon>
    </lineage>
</organism>
<dbReference type="PRINTS" id="PR00032">
    <property type="entry name" value="HTHARAC"/>
</dbReference>
<accession>A0A368U164</accession>
<evidence type="ECO:0000313" key="5">
    <source>
        <dbReference type="EMBL" id="RCV90551.1"/>
    </source>
</evidence>
<dbReference type="Pfam" id="PF12833">
    <property type="entry name" value="HTH_18"/>
    <property type="match status" value="1"/>
</dbReference>
<evidence type="ECO:0000313" key="6">
    <source>
        <dbReference type="Proteomes" id="UP000252405"/>
    </source>
</evidence>
<dbReference type="GO" id="GO:0005829">
    <property type="term" value="C:cytosol"/>
    <property type="evidence" value="ECO:0007669"/>
    <property type="project" value="TreeGrafter"/>
</dbReference>
<dbReference type="SMART" id="SM00342">
    <property type="entry name" value="HTH_ARAC"/>
    <property type="match status" value="1"/>
</dbReference>
<feature type="domain" description="HTH araC/xylS-type" evidence="4">
    <location>
        <begin position="243"/>
        <end position="342"/>
    </location>
</feature>
<dbReference type="Pfam" id="PF12625">
    <property type="entry name" value="Arabinose_bd"/>
    <property type="match status" value="1"/>
</dbReference>
<dbReference type="PANTHER" id="PTHR47894:SF1">
    <property type="entry name" value="HTH-TYPE TRANSCRIPTIONAL REGULATOR VQSM"/>
    <property type="match status" value="1"/>
</dbReference>